<dbReference type="Gene3D" id="1.20.1530.20">
    <property type="match status" value="1"/>
</dbReference>
<keyword evidence="3 7" id="KW-0812">Transmembrane</keyword>
<dbReference type="Pfam" id="PF01758">
    <property type="entry name" value="SBF"/>
    <property type="match status" value="1"/>
</dbReference>
<feature type="transmembrane region" description="Helical" evidence="7">
    <location>
        <begin position="412"/>
        <end position="431"/>
    </location>
</feature>
<dbReference type="InterPro" id="IPR004710">
    <property type="entry name" value="Bilac:Na_transpt"/>
</dbReference>
<feature type="transmembrane region" description="Helical" evidence="7">
    <location>
        <begin position="213"/>
        <end position="232"/>
    </location>
</feature>
<dbReference type="Proteomes" id="UP000663864">
    <property type="component" value="Unassembled WGS sequence"/>
</dbReference>
<dbReference type="InterPro" id="IPR038770">
    <property type="entry name" value="Na+/solute_symporter_sf"/>
</dbReference>
<feature type="transmembrane region" description="Helical" evidence="7">
    <location>
        <begin position="379"/>
        <end position="400"/>
    </location>
</feature>
<feature type="transmembrane region" description="Helical" evidence="7">
    <location>
        <begin position="158"/>
        <end position="176"/>
    </location>
</feature>
<comment type="subcellular location">
    <subcellularLocation>
        <location evidence="1">Membrane</location>
        <topology evidence="1">Multi-pass membrane protein</topology>
    </subcellularLocation>
</comment>
<dbReference type="GO" id="GO:0016020">
    <property type="term" value="C:membrane"/>
    <property type="evidence" value="ECO:0007669"/>
    <property type="project" value="UniProtKB-SubCell"/>
</dbReference>
<name>A0A813RWH1_9BILA</name>
<dbReference type="AlphaFoldDB" id="A0A813RWH1"/>
<evidence type="ECO:0000256" key="8">
    <source>
        <dbReference type="SAM" id="SignalP"/>
    </source>
</evidence>
<feature type="transmembrane region" description="Helical" evidence="7">
    <location>
        <begin position="287"/>
        <end position="309"/>
    </location>
</feature>
<keyword evidence="4" id="KW-0813">Transport</keyword>
<feature type="chain" id="PRO_5032468000" evidence="8">
    <location>
        <begin position="20"/>
        <end position="496"/>
    </location>
</feature>
<evidence type="ECO:0000256" key="3">
    <source>
        <dbReference type="ARBA" id="ARBA00022692"/>
    </source>
</evidence>
<evidence type="ECO:0000256" key="1">
    <source>
        <dbReference type="ARBA" id="ARBA00004141"/>
    </source>
</evidence>
<feature type="transmembrane region" description="Helical" evidence="7">
    <location>
        <begin position="354"/>
        <end position="372"/>
    </location>
</feature>
<keyword evidence="8" id="KW-0732">Signal</keyword>
<proteinExistence type="inferred from homology"/>
<accession>A0A813RWH1</accession>
<evidence type="ECO:0000313" key="10">
    <source>
        <dbReference type="Proteomes" id="UP000663864"/>
    </source>
</evidence>
<dbReference type="PANTHER" id="PTHR10361:SF28">
    <property type="entry name" value="P3 PROTEIN-RELATED"/>
    <property type="match status" value="1"/>
</dbReference>
<organism evidence="9 10">
    <name type="scientific">Rotaria sordida</name>
    <dbReference type="NCBI Taxonomy" id="392033"/>
    <lineage>
        <taxon>Eukaryota</taxon>
        <taxon>Metazoa</taxon>
        <taxon>Spiralia</taxon>
        <taxon>Gnathifera</taxon>
        <taxon>Rotifera</taxon>
        <taxon>Eurotatoria</taxon>
        <taxon>Bdelloidea</taxon>
        <taxon>Philodinida</taxon>
        <taxon>Philodinidae</taxon>
        <taxon>Rotaria</taxon>
    </lineage>
</organism>
<evidence type="ECO:0000256" key="7">
    <source>
        <dbReference type="SAM" id="Phobius"/>
    </source>
</evidence>
<evidence type="ECO:0000256" key="5">
    <source>
        <dbReference type="ARBA" id="ARBA00022989"/>
    </source>
</evidence>
<feature type="transmembrane region" description="Helical" evidence="7">
    <location>
        <begin position="244"/>
        <end position="267"/>
    </location>
</feature>
<reference evidence="9" key="1">
    <citation type="submission" date="2021-02" db="EMBL/GenBank/DDBJ databases">
        <authorList>
            <person name="Nowell W R."/>
        </authorList>
    </citation>
    <scope>NUCLEOTIDE SEQUENCE</scope>
</reference>
<dbReference type="PANTHER" id="PTHR10361">
    <property type="entry name" value="SODIUM-BILE ACID COTRANSPORTER"/>
    <property type="match status" value="1"/>
</dbReference>
<evidence type="ECO:0000256" key="2">
    <source>
        <dbReference type="ARBA" id="ARBA00006528"/>
    </source>
</evidence>
<sequence length="496" mass="57403">MFRFIVLLLLTTFIFPSNGQSRSIINQESSLCTKKSHTIPLFTTLILRMTFNQTRLKQLNIQTMSIYASISDRKTAEFQNHRDIIEEVFHLMKNIEKYNNKSIMTYNLKIHAKYIDQTDIHYFIETVNIKNHIHSTKCSVVLTISEPQRLRDKIYKNFIPFAIMFISLQMGILLDIDVLKELIYRPIQISIGFVCQQIFLPLIAFSISKIFRYQLLYGLGLFIVGCCPGGSTSNQWTALFDGDLSLSATMSFVSTVASFFMLPLWLYTFGQYFYLRQLKIHISFLSLIQSLLIIIGLIGLGMIINYFVTKLKSIIERIFKPMLILFLCYFFTFGIFVNFYLFFDYIDLRTVLTAPLLSWLGFLLGSLFAWMCKQDWKRTIIIGMETGIQNIGIAFMVLLYSLPASESSQATVIPLIISFLSSLPFYFVLIYRLMYRKLWKIQPIVRRISIDTSSKTAFKLSEADAETLDNTFQTKEVLLPIATLDSSIDSKPTYKI</sequence>
<dbReference type="GO" id="GO:0015293">
    <property type="term" value="F:symporter activity"/>
    <property type="evidence" value="ECO:0007669"/>
    <property type="project" value="UniProtKB-KW"/>
</dbReference>
<gene>
    <name evidence="9" type="ORF">ZHD862_LOCUS1700</name>
</gene>
<comment type="similarity">
    <text evidence="2">Belongs to the bile acid:sodium symporter (BASS) (TC 2.A.28) family.</text>
</comment>
<evidence type="ECO:0000313" key="9">
    <source>
        <dbReference type="EMBL" id="CAF0786983.1"/>
    </source>
</evidence>
<feature type="transmembrane region" description="Helical" evidence="7">
    <location>
        <begin position="321"/>
        <end position="342"/>
    </location>
</feature>
<keyword evidence="4" id="KW-0769">Symport</keyword>
<evidence type="ECO:0000256" key="4">
    <source>
        <dbReference type="ARBA" id="ARBA00022847"/>
    </source>
</evidence>
<feature type="transmembrane region" description="Helical" evidence="7">
    <location>
        <begin position="188"/>
        <end position="207"/>
    </location>
</feature>
<protein>
    <submittedName>
        <fullName evidence="9">Uncharacterized protein</fullName>
    </submittedName>
</protein>
<comment type="caution">
    <text evidence="9">The sequence shown here is derived from an EMBL/GenBank/DDBJ whole genome shotgun (WGS) entry which is preliminary data.</text>
</comment>
<dbReference type="EMBL" id="CAJNOT010000030">
    <property type="protein sequence ID" value="CAF0786983.1"/>
    <property type="molecule type" value="Genomic_DNA"/>
</dbReference>
<keyword evidence="6 7" id="KW-0472">Membrane</keyword>
<dbReference type="InterPro" id="IPR002657">
    <property type="entry name" value="BilAc:Na_symport/Acr3"/>
</dbReference>
<keyword evidence="5 7" id="KW-1133">Transmembrane helix</keyword>
<evidence type="ECO:0000256" key="6">
    <source>
        <dbReference type="ARBA" id="ARBA00023136"/>
    </source>
</evidence>
<feature type="signal peptide" evidence="8">
    <location>
        <begin position="1"/>
        <end position="19"/>
    </location>
</feature>